<evidence type="ECO:0000259" key="5">
    <source>
        <dbReference type="Pfam" id="PF00728"/>
    </source>
</evidence>
<dbReference type="GO" id="GO:0004563">
    <property type="term" value="F:beta-N-acetylhexosaminidase activity"/>
    <property type="evidence" value="ECO:0007669"/>
    <property type="project" value="UniProtKB-EC"/>
</dbReference>
<dbReference type="Pfam" id="PF00728">
    <property type="entry name" value="Glyco_hydro_20"/>
    <property type="match status" value="1"/>
</dbReference>
<dbReference type="SUPFAM" id="SSF51445">
    <property type="entry name" value="(Trans)glycosidases"/>
    <property type="match status" value="1"/>
</dbReference>
<feature type="domain" description="Glycoside hydrolase family 20 catalytic" evidence="5">
    <location>
        <begin position="73"/>
        <end position="236"/>
    </location>
</feature>
<evidence type="ECO:0000313" key="7">
    <source>
        <dbReference type="Proteomes" id="UP000838878"/>
    </source>
</evidence>
<dbReference type="InterPro" id="IPR015883">
    <property type="entry name" value="Glyco_hydro_20_cat"/>
</dbReference>
<comment type="similarity">
    <text evidence="2">Belongs to the glycosyl hydrolase 20 family.</text>
</comment>
<name>A0A8J9YCC0_9NEOP</name>
<dbReference type="InterPro" id="IPR038901">
    <property type="entry name" value="HEXDC-like"/>
</dbReference>
<proteinExistence type="inferred from homology"/>
<dbReference type="CDD" id="cd06565">
    <property type="entry name" value="GH20_GcnA-like"/>
    <property type="match status" value="1"/>
</dbReference>
<reference evidence="6" key="1">
    <citation type="submission" date="2021-12" db="EMBL/GenBank/DDBJ databases">
        <authorList>
            <person name="Martin H S."/>
        </authorList>
    </citation>
    <scope>NUCLEOTIDE SEQUENCE</scope>
</reference>
<evidence type="ECO:0000256" key="2">
    <source>
        <dbReference type="ARBA" id="ARBA00006285"/>
    </source>
</evidence>
<dbReference type="EMBL" id="OV170222">
    <property type="protein sequence ID" value="CAH0721126.1"/>
    <property type="molecule type" value="Genomic_DNA"/>
</dbReference>
<evidence type="ECO:0000256" key="4">
    <source>
        <dbReference type="ARBA" id="ARBA00022801"/>
    </source>
</evidence>
<feature type="non-terminal residue" evidence="6">
    <location>
        <position position="525"/>
    </location>
</feature>
<dbReference type="GO" id="GO:0005975">
    <property type="term" value="P:carbohydrate metabolic process"/>
    <property type="evidence" value="ECO:0007669"/>
    <property type="project" value="InterPro"/>
</dbReference>
<dbReference type="Proteomes" id="UP000838878">
    <property type="component" value="Chromosome 2"/>
</dbReference>
<keyword evidence="7" id="KW-1185">Reference proteome</keyword>
<protein>
    <recommendedName>
        <fullName evidence="3">beta-N-acetylhexosaminidase</fullName>
        <ecNumber evidence="3">3.2.1.52</ecNumber>
    </recommendedName>
</protein>
<dbReference type="PANTHER" id="PTHR21040">
    <property type="entry name" value="BCDNA.GH04120"/>
    <property type="match status" value="1"/>
</dbReference>
<evidence type="ECO:0000313" key="6">
    <source>
        <dbReference type="EMBL" id="CAH0721126.1"/>
    </source>
</evidence>
<comment type="catalytic activity">
    <reaction evidence="1">
        <text>Hydrolysis of terminal non-reducing N-acetyl-D-hexosamine residues in N-acetyl-beta-D-hexosaminides.</text>
        <dbReference type="EC" id="3.2.1.52"/>
    </reaction>
</comment>
<dbReference type="AlphaFoldDB" id="A0A8J9YCC0"/>
<dbReference type="OrthoDB" id="10023921at2759"/>
<evidence type="ECO:0000256" key="1">
    <source>
        <dbReference type="ARBA" id="ARBA00001231"/>
    </source>
</evidence>
<dbReference type="PANTHER" id="PTHR21040:SF8">
    <property type="entry name" value="BCDNA.GH04120"/>
    <property type="match status" value="1"/>
</dbReference>
<evidence type="ECO:0000256" key="3">
    <source>
        <dbReference type="ARBA" id="ARBA00012663"/>
    </source>
</evidence>
<keyword evidence="4" id="KW-0378">Hydrolase</keyword>
<dbReference type="Gene3D" id="3.20.20.80">
    <property type="entry name" value="Glycosidases"/>
    <property type="match status" value="1"/>
</dbReference>
<accession>A0A8J9YCC0</accession>
<gene>
    <name evidence="6" type="ORF">BINO364_LOCUS7266</name>
</gene>
<organism evidence="6 7">
    <name type="scientific">Brenthis ino</name>
    <name type="common">lesser marbled fritillary</name>
    <dbReference type="NCBI Taxonomy" id="405034"/>
    <lineage>
        <taxon>Eukaryota</taxon>
        <taxon>Metazoa</taxon>
        <taxon>Ecdysozoa</taxon>
        <taxon>Arthropoda</taxon>
        <taxon>Hexapoda</taxon>
        <taxon>Insecta</taxon>
        <taxon>Pterygota</taxon>
        <taxon>Neoptera</taxon>
        <taxon>Endopterygota</taxon>
        <taxon>Lepidoptera</taxon>
        <taxon>Glossata</taxon>
        <taxon>Ditrysia</taxon>
        <taxon>Papilionoidea</taxon>
        <taxon>Nymphalidae</taxon>
        <taxon>Heliconiinae</taxon>
        <taxon>Argynnini</taxon>
        <taxon>Brenthis</taxon>
    </lineage>
</organism>
<dbReference type="InterPro" id="IPR017853">
    <property type="entry name" value="GH"/>
</dbReference>
<dbReference type="EC" id="3.2.1.52" evidence="3"/>
<sequence length="525" mass="62172">MFLNKLIKNLTYKRTIKSVKLDNVVVHLDLKGSLPKLSYLKTLLPKLQDLGVTGLLIEYEDMFPYDRRLLNLSARNCYEKSKLQEFLSLAVRVGFDIIPLVQTFGHMEFVLKLAEFQHLREEPSYPDSLCPSKHASHVLIEEMLEQIIRFHQEVFPLKYLHIGCDEVTHINKCRHCLGRNLISTDIYLSHVHKVLNIVKAISPNTTVLAWDDMFRSIPLYIWNKIRKPDIDLVYWDYTPGITSVSDVNLMKHHKTVNSIWIASAFKGADGVKATYPDLKNRFSNHFSWMKLILDYKFSGENEIYNFKGIILTGWSRYSHMEPPCELLPVSIPSLYLNLLLIKQFKNEVQDIKSLDLNTFFVKYMKEDLTENLHCSESKNISYFDTYYCYFEGNEVYQILKDWDTMETHIYKTINSVQSIMFTIEYYSKIRKINMNSLWDCLDWYYEYINEIRHMKYRMTKLLSQYYDDCFVEEYTDFKLHNTKKILNNIAKHLTKMLLVRSGNQEYQQTDRGKQILPDLKQRLGQ</sequence>